<proteinExistence type="predicted"/>
<reference evidence="1" key="1">
    <citation type="submission" date="2014-11" db="EMBL/GenBank/DDBJ databases">
        <authorList>
            <person name="Amaro Gonzalez C."/>
        </authorList>
    </citation>
    <scope>NUCLEOTIDE SEQUENCE</scope>
</reference>
<dbReference type="AlphaFoldDB" id="A0A0E9R7D9"/>
<dbReference type="EMBL" id="GBXM01079806">
    <property type="protein sequence ID" value="JAH28771.1"/>
    <property type="molecule type" value="Transcribed_RNA"/>
</dbReference>
<sequence>MALPQRPWKLDKPVDTEVILDVISGQKSQALNGILPVTQVGESGLCTTGTETGDPETTNELGDQIIVLTHVEAEPGDSLVSDVQQQESPHSSVV</sequence>
<reference evidence="1" key="2">
    <citation type="journal article" date="2015" name="Fish Shellfish Immunol.">
        <title>Early steps in the European eel (Anguilla anguilla)-Vibrio vulnificus interaction in the gills: Role of the RtxA13 toxin.</title>
        <authorList>
            <person name="Callol A."/>
            <person name="Pajuelo D."/>
            <person name="Ebbesson L."/>
            <person name="Teles M."/>
            <person name="MacKenzie S."/>
            <person name="Amaro C."/>
        </authorList>
    </citation>
    <scope>NUCLEOTIDE SEQUENCE</scope>
</reference>
<name>A0A0E9R7D9_ANGAN</name>
<organism evidence="1">
    <name type="scientific">Anguilla anguilla</name>
    <name type="common">European freshwater eel</name>
    <name type="synonym">Muraena anguilla</name>
    <dbReference type="NCBI Taxonomy" id="7936"/>
    <lineage>
        <taxon>Eukaryota</taxon>
        <taxon>Metazoa</taxon>
        <taxon>Chordata</taxon>
        <taxon>Craniata</taxon>
        <taxon>Vertebrata</taxon>
        <taxon>Euteleostomi</taxon>
        <taxon>Actinopterygii</taxon>
        <taxon>Neopterygii</taxon>
        <taxon>Teleostei</taxon>
        <taxon>Anguilliformes</taxon>
        <taxon>Anguillidae</taxon>
        <taxon>Anguilla</taxon>
    </lineage>
</organism>
<dbReference type="EMBL" id="GBXM01083501">
    <property type="protein sequence ID" value="JAH25076.1"/>
    <property type="molecule type" value="Transcribed_RNA"/>
</dbReference>
<evidence type="ECO:0000313" key="1">
    <source>
        <dbReference type="EMBL" id="JAH25076.1"/>
    </source>
</evidence>
<protein>
    <submittedName>
        <fullName evidence="1">Uncharacterized protein</fullName>
    </submittedName>
</protein>
<accession>A0A0E9R7D9</accession>